<sequence>MTPTVLMNALREHLAAHGLYVQDDAVRHVGDAVRLRLGDLEVTATADSFAWDGHHHPAEQAGQVAELLAEAYEEYALRWLKSMCPGWDYRRDPDGFRALWLCELPQRLMDAGFRAEVAEKTLRAFVNAVRKQSYLAHINGC</sequence>
<evidence type="ECO:0000313" key="2">
    <source>
        <dbReference type="Proteomes" id="UP000265768"/>
    </source>
</evidence>
<gene>
    <name evidence="1" type="ORF">D5H75_37680</name>
</gene>
<keyword evidence="2" id="KW-1185">Reference proteome</keyword>
<dbReference type="Proteomes" id="UP000265768">
    <property type="component" value="Unassembled WGS sequence"/>
</dbReference>
<reference evidence="1 2" key="1">
    <citation type="submission" date="2018-09" db="EMBL/GenBank/DDBJ databases">
        <title>YIM 75507 draft genome.</title>
        <authorList>
            <person name="Tang S."/>
            <person name="Feng Y."/>
        </authorList>
    </citation>
    <scope>NUCLEOTIDE SEQUENCE [LARGE SCALE GENOMIC DNA]</scope>
    <source>
        <strain evidence="1 2">YIM 75507</strain>
    </source>
</reference>
<dbReference type="EMBL" id="QZEY01000026">
    <property type="protein sequence ID" value="RJL21201.1"/>
    <property type="molecule type" value="Genomic_DNA"/>
</dbReference>
<proteinExistence type="predicted"/>
<dbReference type="AlphaFoldDB" id="A0A3A4A690"/>
<protein>
    <submittedName>
        <fullName evidence="1">Uncharacterized protein</fullName>
    </submittedName>
</protein>
<name>A0A3A4A690_9ACTN</name>
<organism evidence="1 2">
    <name type="scientific">Bailinhaonella thermotolerans</name>
    <dbReference type="NCBI Taxonomy" id="1070861"/>
    <lineage>
        <taxon>Bacteria</taxon>
        <taxon>Bacillati</taxon>
        <taxon>Actinomycetota</taxon>
        <taxon>Actinomycetes</taxon>
        <taxon>Streptosporangiales</taxon>
        <taxon>Streptosporangiaceae</taxon>
        <taxon>Bailinhaonella</taxon>
    </lineage>
</organism>
<comment type="caution">
    <text evidence="1">The sequence shown here is derived from an EMBL/GenBank/DDBJ whole genome shotgun (WGS) entry which is preliminary data.</text>
</comment>
<evidence type="ECO:0000313" key="1">
    <source>
        <dbReference type="EMBL" id="RJL21201.1"/>
    </source>
</evidence>
<dbReference type="RefSeq" id="WP_119931411.1">
    <property type="nucleotide sequence ID" value="NZ_QZEY01000026.1"/>
</dbReference>
<accession>A0A3A4A690</accession>